<protein>
    <recommendedName>
        <fullName evidence="2">Retrotransposon gag domain-containing protein</fullName>
    </recommendedName>
</protein>
<dbReference type="PANTHER" id="PTHR33223:SF10">
    <property type="entry name" value="AMINOTRANSFERASE-LIKE PLANT MOBILE DOMAIN-CONTAINING PROTEIN"/>
    <property type="match status" value="1"/>
</dbReference>
<accession>A0AAW2N5H0</accession>
<evidence type="ECO:0000256" key="1">
    <source>
        <dbReference type="SAM" id="MobiDB-lite"/>
    </source>
</evidence>
<reference evidence="3" key="2">
    <citation type="journal article" date="2024" name="Plant">
        <title>Genomic evolution and insights into agronomic trait innovations of Sesamum species.</title>
        <authorList>
            <person name="Miao H."/>
            <person name="Wang L."/>
            <person name="Qu L."/>
            <person name="Liu H."/>
            <person name="Sun Y."/>
            <person name="Le M."/>
            <person name="Wang Q."/>
            <person name="Wei S."/>
            <person name="Zheng Y."/>
            <person name="Lin W."/>
            <person name="Duan Y."/>
            <person name="Cao H."/>
            <person name="Xiong S."/>
            <person name="Wang X."/>
            <person name="Wei L."/>
            <person name="Li C."/>
            <person name="Ma Q."/>
            <person name="Ju M."/>
            <person name="Zhao R."/>
            <person name="Li G."/>
            <person name="Mu C."/>
            <person name="Tian Q."/>
            <person name="Mei H."/>
            <person name="Zhang T."/>
            <person name="Gao T."/>
            <person name="Zhang H."/>
        </authorList>
    </citation>
    <scope>NUCLEOTIDE SEQUENCE</scope>
    <source>
        <strain evidence="3">KEN8</strain>
    </source>
</reference>
<proteinExistence type="predicted"/>
<comment type="caution">
    <text evidence="3">The sequence shown here is derived from an EMBL/GenBank/DDBJ whole genome shotgun (WGS) entry which is preliminary data.</text>
</comment>
<evidence type="ECO:0000313" key="3">
    <source>
        <dbReference type="EMBL" id="KAL0337691.1"/>
    </source>
</evidence>
<reference evidence="3" key="1">
    <citation type="submission" date="2020-06" db="EMBL/GenBank/DDBJ databases">
        <authorList>
            <person name="Li T."/>
            <person name="Hu X."/>
            <person name="Zhang T."/>
            <person name="Song X."/>
            <person name="Zhang H."/>
            <person name="Dai N."/>
            <person name="Sheng W."/>
            <person name="Hou X."/>
            <person name="Wei L."/>
        </authorList>
    </citation>
    <scope>NUCLEOTIDE SEQUENCE</scope>
    <source>
        <strain evidence="3">KEN8</strain>
        <tissue evidence="3">Leaf</tissue>
    </source>
</reference>
<dbReference type="InterPro" id="IPR005162">
    <property type="entry name" value="Retrotrans_gag_dom"/>
</dbReference>
<evidence type="ECO:0000259" key="2">
    <source>
        <dbReference type="Pfam" id="PF03732"/>
    </source>
</evidence>
<feature type="domain" description="Retrotransposon gag" evidence="2">
    <location>
        <begin position="5"/>
        <end position="87"/>
    </location>
</feature>
<dbReference type="AlphaFoldDB" id="A0AAW2N5H0"/>
<name>A0AAW2N5H0_9LAMI</name>
<feature type="region of interest" description="Disordered" evidence="1">
    <location>
        <begin position="120"/>
        <end position="144"/>
    </location>
</feature>
<gene>
    <name evidence="3" type="ORF">Scaly_2044200</name>
</gene>
<dbReference type="Pfam" id="PF03732">
    <property type="entry name" value="Retrotrans_gag"/>
    <property type="match status" value="1"/>
</dbReference>
<organism evidence="3">
    <name type="scientific">Sesamum calycinum</name>
    <dbReference type="NCBI Taxonomy" id="2727403"/>
    <lineage>
        <taxon>Eukaryota</taxon>
        <taxon>Viridiplantae</taxon>
        <taxon>Streptophyta</taxon>
        <taxon>Embryophyta</taxon>
        <taxon>Tracheophyta</taxon>
        <taxon>Spermatophyta</taxon>
        <taxon>Magnoliopsida</taxon>
        <taxon>eudicotyledons</taxon>
        <taxon>Gunneridae</taxon>
        <taxon>Pentapetalae</taxon>
        <taxon>asterids</taxon>
        <taxon>lamiids</taxon>
        <taxon>Lamiales</taxon>
        <taxon>Pedaliaceae</taxon>
        <taxon>Sesamum</taxon>
    </lineage>
</organism>
<sequence>MDDQAAQQRFNQLPVGAIGNFQEFRSLFFHQFASNRKLRKTELSLFAVRQKEKELLKEYLQRFNNAALKVPSATQEVKASAISQGLLDRDFFKFLVKKPVSKFDALLACVAKYNMEDAQAAKKKSRGEKRKGNEGGGPLQETSN</sequence>
<dbReference type="PANTHER" id="PTHR33223">
    <property type="entry name" value="CCHC-TYPE DOMAIN-CONTAINING PROTEIN"/>
    <property type="match status" value="1"/>
</dbReference>
<dbReference type="EMBL" id="JACGWM010000012">
    <property type="protein sequence ID" value="KAL0337691.1"/>
    <property type="molecule type" value="Genomic_DNA"/>
</dbReference>